<dbReference type="STRING" id="1555112.LIP_1343"/>
<evidence type="ECO:0000259" key="3">
    <source>
        <dbReference type="PROSITE" id="PS51002"/>
    </source>
</evidence>
<dbReference type="GO" id="GO:0016491">
    <property type="term" value="F:oxidoreductase activity"/>
    <property type="evidence" value="ECO:0007669"/>
    <property type="project" value="InterPro"/>
</dbReference>
<protein>
    <submittedName>
        <fullName evidence="4">Cytochrome B6</fullName>
    </submittedName>
</protein>
<dbReference type="Proteomes" id="UP000065807">
    <property type="component" value="Chromosome"/>
</dbReference>
<dbReference type="PATRIC" id="fig|1555112.3.peg.1382"/>
<dbReference type="SUPFAM" id="SSF81342">
    <property type="entry name" value="Transmembrane di-heme cytochromes"/>
    <property type="match status" value="1"/>
</dbReference>
<dbReference type="EMBL" id="AP014924">
    <property type="protein sequence ID" value="BAS27194.1"/>
    <property type="molecule type" value="Genomic_DNA"/>
</dbReference>
<dbReference type="RefSeq" id="WP_068135731.1">
    <property type="nucleotide sequence ID" value="NZ_AP014924.1"/>
</dbReference>
<dbReference type="KEGG" id="lpil:LIP_1343"/>
<evidence type="ECO:0000313" key="4">
    <source>
        <dbReference type="EMBL" id="BAS27194.1"/>
    </source>
</evidence>
<organism evidence="4 5">
    <name type="scientific">Limnochorda pilosa</name>
    <dbReference type="NCBI Taxonomy" id="1555112"/>
    <lineage>
        <taxon>Bacteria</taxon>
        <taxon>Bacillati</taxon>
        <taxon>Bacillota</taxon>
        <taxon>Limnochordia</taxon>
        <taxon>Limnochordales</taxon>
        <taxon>Limnochordaceae</taxon>
        <taxon>Limnochorda</taxon>
    </lineage>
</organism>
<dbReference type="PANTHER" id="PTHR19271:SF16">
    <property type="entry name" value="CYTOCHROME B"/>
    <property type="match status" value="1"/>
</dbReference>
<dbReference type="GO" id="GO:0016020">
    <property type="term" value="C:membrane"/>
    <property type="evidence" value="ECO:0007669"/>
    <property type="project" value="InterPro"/>
</dbReference>
<feature type="transmembrane region" description="Helical" evidence="2">
    <location>
        <begin position="51"/>
        <end position="75"/>
    </location>
</feature>
<dbReference type="PANTHER" id="PTHR19271">
    <property type="entry name" value="CYTOCHROME B"/>
    <property type="match status" value="1"/>
</dbReference>
<dbReference type="OrthoDB" id="9804503at2"/>
<keyword evidence="2" id="KW-1133">Transmembrane helix</keyword>
<keyword evidence="5" id="KW-1185">Reference proteome</keyword>
<feature type="transmembrane region" description="Helical" evidence="2">
    <location>
        <begin position="100"/>
        <end position="121"/>
    </location>
</feature>
<gene>
    <name evidence="4" type="ORF">LIP_1343</name>
</gene>
<name>A0A0K2SK39_LIMPI</name>
<dbReference type="InterPro" id="IPR005797">
    <property type="entry name" value="Cyt_b/b6_N"/>
</dbReference>
<accession>A0A0K2SK39</accession>
<dbReference type="AlphaFoldDB" id="A0A0K2SK39"/>
<evidence type="ECO:0000256" key="2">
    <source>
        <dbReference type="SAM" id="Phobius"/>
    </source>
</evidence>
<evidence type="ECO:0000313" key="5">
    <source>
        <dbReference type="Proteomes" id="UP000065807"/>
    </source>
</evidence>
<dbReference type="PROSITE" id="PS51002">
    <property type="entry name" value="CYTB_NTER"/>
    <property type="match status" value="1"/>
</dbReference>
<dbReference type="Gene3D" id="1.20.810.10">
    <property type="entry name" value="Cytochrome Bc1 Complex, Chain C"/>
    <property type="match status" value="1"/>
</dbReference>
<feature type="region of interest" description="Disordered" evidence="1">
    <location>
        <begin position="1"/>
        <end position="28"/>
    </location>
</feature>
<dbReference type="GO" id="GO:0009055">
    <property type="term" value="F:electron transfer activity"/>
    <property type="evidence" value="ECO:0007669"/>
    <property type="project" value="InterPro"/>
</dbReference>
<reference evidence="5" key="2">
    <citation type="journal article" date="2016" name="Int. J. Syst. Evol. Microbiol.">
        <title>Complete genome sequence and cell structure of Limnochorda pilosa, a Gram-negative spore-former within the phylum Firmicutes.</title>
        <authorList>
            <person name="Watanabe M."/>
            <person name="Kojima H."/>
            <person name="Fukui M."/>
        </authorList>
    </citation>
    <scope>NUCLEOTIDE SEQUENCE [LARGE SCALE GENOMIC DNA]</scope>
    <source>
        <strain evidence="5">HC45</strain>
    </source>
</reference>
<dbReference type="Pfam" id="PF13631">
    <property type="entry name" value="Cytochrom_B_N_2"/>
    <property type="match status" value="1"/>
</dbReference>
<feature type="domain" description="Cytochrome b/b6 N-terminal region profile" evidence="3">
    <location>
        <begin position="18"/>
        <end position="230"/>
    </location>
</feature>
<reference evidence="5" key="1">
    <citation type="submission" date="2015-07" db="EMBL/GenBank/DDBJ databases">
        <title>Complete genome sequence and phylogenetic analysis of Limnochorda pilosa.</title>
        <authorList>
            <person name="Watanabe M."/>
            <person name="Kojima H."/>
            <person name="Fukui M."/>
        </authorList>
    </citation>
    <scope>NUCLEOTIDE SEQUENCE [LARGE SCALE GENOMIC DNA]</scope>
    <source>
        <strain evidence="5">HC45</strain>
    </source>
</reference>
<evidence type="ECO:0000256" key="1">
    <source>
        <dbReference type="SAM" id="MobiDB-lite"/>
    </source>
</evidence>
<keyword evidence="2" id="KW-0472">Membrane</keyword>
<proteinExistence type="predicted"/>
<keyword evidence="2" id="KW-0812">Transmembrane</keyword>
<feature type="transmembrane region" description="Helical" evidence="2">
    <location>
        <begin position="199"/>
        <end position="218"/>
    </location>
</feature>
<sequence length="230" mass="24219">MNSATRTGPIAEPAGPGAPGLPGGERGSRGFLGHLRPRHVPESLGGFRHTFCLGGMAALSFLAVVVSGLALIFHYDPARPHASLVEITSVAPYGSFWRALHFWAGNGMVVAVAAHTARVILKRAYRPPREANWLVGVGLGLLTVLADFTGYLLLGDTRSLEARSVGLGLGGQMGAVGAAAARLLLGPGTSGPGTLLAPYLWHILLLPGLLAAFMGWHFHRVRRDNRRSGL</sequence>
<dbReference type="InterPro" id="IPR016174">
    <property type="entry name" value="Di-haem_cyt_TM"/>
</dbReference>
<dbReference type="InterPro" id="IPR027387">
    <property type="entry name" value="Cytb/b6-like_sf"/>
</dbReference>
<dbReference type="GO" id="GO:0022904">
    <property type="term" value="P:respiratory electron transport chain"/>
    <property type="evidence" value="ECO:0007669"/>
    <property type="project" value="InterPro"/>
</dbReference>
<feature type="transmembrane region" description="Helical" evidence="2">
    <location>
        <begin position="133"/>
        <end position="154"/>
    </location>
</feature>